<comment type="subunit">
    <text evidence="6">Component of the GINS complex.</text>
</comment>
<dbReference type="FunFam" id="1.20.58.1020:FF:000001">
    <property type="entry name" value="DNA replication complex GINS protein PSF2"/>
    <property type="match status" value="1"/>
</dbReference>
<gene>
    <name evidence="9" type="ORF">AW171_hschr21088</name>
</gene>
<evidence type="ECO:0000313" key="9">
    <source>
        <dbReference type="EMBL" id="AMD19266.1"/>
    </source>
</evidence>
<keyword evidence="10" id="KW-1185">Reference proteome</keyword>
<sequence>MSLPGYLEDKFSPEEIQFLVENEPIKIMPRITTRQKRRIGSGRPAENTTQWKLITTNDYNVNNMVAMNSTEVALWLALLLKQQGKCSIVAPSWLTLKQIDKFIEFEVRNPTRFANLPWNWLVIARLLFQRAPDDFRDPVHLLRGKVQDLREVRQGKIAKGLQYLNESHLQLDNLSLVEVNEMRPLVVGVMDKLKEVHNSTIKENSGELDDYDV</sequence>
<evidence type="ECO:0000313" key="10">
    <source>
        <dbReference type="Proteomes" id="UP000243052"/>
    </source>
</evidence>
<dbReference type="EMBL" id="CP014242">
    <property type="protein sequence ID" value="AMD19266.1"/>
    <property type="molecule type" value="Genomic_DNA"/>
</dbReference>
<name>A0A125RE31_9SACH</name>
<dbReference type="AlphaFoldDB" id="A0A125RE31"/>
<evidence type="ECO:0000256" key="1">
    <source>
        <dbReference type="ARBA" id="ARBA00004123"/>
    </source>
</evidence>
<feature type="domain" description="DNA replication complex GINS protein PSF2 N-terminal" evidence="8">
    <location>
        <begin position="47"/>
        <end position="89"/>
    </location>
</feature>
<dbReference type="InterPro" id="IPR021151">
    <property type="entry name" value="GINS_A"/>
</dbReference>
<comment type="similarity">
    <text evidence="2 6">Belongs to the GINS2/PSF2 family.</text>
</comment>
<dbReference type="PIRSF" id="PIRSF028998">
    <property type="entry name" value="GINS_Psf2_subgr"/>
    <property type="match status" value="1"/>
</dbReference>
<proteinExistence type="inferred from homology"/>
<keyword evidence="4 6" id="KW-0235">DNA replication</keyword>
<dbReference type="InterPro" id="IPR056784">
    <property type="entry name" value="PSF2_N"/>
</dbReference>
<dbReference type="Proteomes" id="UP000243052">
    <property type="component" value="Chromosome ii"/>
</dbReference>
<dbReference type="GO" id="GO:0000811">
    <property type="term" value="C:GINS complex"/>
    <property type="evidence" value="ECO:0007669"/>
    <property type="project" value="TreeGrafter"/>
</dbReference>
<protein>
    <recommendedName>
        <fullName evidence="3 6">DNA replication complex GINS protein PSF2</fullName>
    </recommendedName>
</protein>
<evidence type="ECO:0000256" key="4">
    <source>
        <dbReference type="ARBA" id="ARBA00022705"/>
    </source>
</evidence>
<dbReference type="RefSeq" id="XP_017986262.1">
    <property type="nucleotide sequence ID" value="XM_018130773.1"/>
</dbReference>
<evidence type="ECO:0000256" key="5">
    <source>
        <dbReference type="ARBA" id="ARBA00023242"/>
    </source>
</evidence>
<dbReference type="InterPro" id="IPR007257">
    <property type="entry name" value="GINS_Psf2"/>
</dbReference>
<dbReference type="GeneID" id="28721537"/>
<evidence type="ECO:0000256" key="2">
    <source>
        <dbReference type="ARBA" id="ARBA00010565"/>
    </source>
</evidence>
<dbReference type="Pfam" id="PF25005">
    <property type="entry name" value="PSF2_N"/>
    <property type="match status" value="1"/>
</dbReference>
<organism evidence="9 10">
    <name type="scientific">Eremothecium sinecaudum</name>
    <dbReference type="NCBI Taxonomy" id="45286"/>
    <lineage>
        <taxon>Eukaryota</taxon>
        <taxon>Fungi</taxon>
        <taxon>Dikarya</taxon>
        <taxon>Ascomycota</taxon>
        <taxon>Saccharomycotina</taxon>
        <taxon>Saccharomycetes</taxon>
        <taxon>Saccharomycetales</taxon>
        <taxon>Saccharomycetaceae</taxon>
        <taxon>Eremothecium</taxon>
    </lineage>
</organism>
<keyword evidence="5 6" id="KW-0539">Nucleus</keyword>
<dbReference type="SUPFAM" id="SSF158573">
    <property type="entry name" value="GINS helical bundle-like"/>
    <property type="match status" value="1"/>
</dbReference>
<evidence type="ECO:0000256" key="3">
    <source>
        <dbReference type="ARBA" id="ARBA00015139"/>
    </source>
</evidence>
<comment type="subcellular location">
    <subcellularLocation>
        <location evidence="1 6">Nucleus</location>
    </subcellularLocation>
</comment>
<dbReference type="Gene3D" id="1.20.58.1020">
    <property type="match status" value="1"/>
</dbReference>
<dbReference type="InterPro" id="IPR036224">
    <property type="entry name" value="GINS_bundle-like_dom_sf"/>
</dbReference>
<dbReference type="GO" id="GO:0006260">
    <property type="term" value="P:DNA replication"/>
    <property type="evidence" value="ECO:0007669"/>
    <property type="project" value="UniProtKB-KW"/>
</dbReference>
<dbReference type="STRING" id="45286.A0A125RE31"/>
<dbReference type="SUPFAM" id="SSF160059">
    <property type="entry name" value="PriA/YqbF domain"/>
    <property type="match status" value="1"/>
</dbReference>
<evidence type="ECO:0000256" key="6">
    <source>
        <dbReference type="PIRNR" id="PIRNR028998"/>
    </source>
</evidence>
<dbReference type="Gene3D" id="3.40.5.50">
    <property type="match status" value="1"/>
</dbReference>
<dbReference type="PANTHER" id="PTHR12772:SF0">
    <property type="entry name" value="DNA REPLICATION COMPLEX GINS PROTEIN PSF2"/>
    <property type="match status" value="1"/>
</dbReference>
<accession>A0A125RE31</accession>
<reference evidence="9 10" key="1">
    <citation type="submission" date="2016-01" db="EMBL/GenBank/DDBJ databases">
        <title>Genome sequence of the yeast Holleya sinecauda.</title>
        <authorList>
            <person name="Dietrich F.S."/>
        </authorList>
    </citation>
    <scope>NUCLEOTIDE SEQUENCE [LARGE SCALE GENOMIC DNA]</scope>
    <source>
        <strain evidence="9 10">ATCC 58844</strain>
    </source>
</reference>
<evidence type="ECO:0000259" key="8">
    <source>
        <dbReference type="Pfam" id="PF25005"/>
    </source>
</evidence>
<dbReference type="CDD" id="cd11712">
    <property type="entry name" value="GINS_A_psf2"/>
    <property type="match status" value="1"/>
</dbReference>
<dbReference type="PANTHER" id="PTHR12772">
    <property type="entry name" value="DNA REPLICATION COMPLEX GINS PROTEIN PSF2"/>
    <property type="match status" value="1"/>
</dbReference>
<dbReference type="OrthoDB" id="1938138at2759"/>
<feature type="domain" description="GINS subunit" evidence="7">
    <location>
        <begin position="93"/>
        <end position="196"/>
    </location>
</feature>
<dbReference type="GO" id="GO:0000727">
    <property type="term" value="P:double-strand break repair via break-induced replication"/>
    <property type="evidence" value="ECO:0007669"/>
    <property type="project" value="TreeGrafter"/>
</dbReference>
<dbReference type="CDD" id="cd21694">
    <property type="entry name" value="GINS_B_Psf2"/>
    <property type="match status" value="1"/>
</dbReference>
<dbReference type="Pfam" id="PF05916">
    <property type="entry name" value="Sld5"/>
    <property type="match status" value="1"/>
</dbReference>
<evidence type="ECO:0000259" key="7">
    <source>
        <dbReference type="Pfam" id="PF05916"/>
    </source>
</evidence>